<evidence type="ECO:0000256" key="1">
    <source>
        <dbReference type="ARBA" id="ARBA00022679"/>
    </source>
</evidence>
<dbReference type="GO" id="GO:0036055">
    <property type="term" value="F:protein-succinyllysine desuccinylase activity"/>
    <property type="evidence" value="ECO:0007669"/>
    <property type="project" value="UniProtKB-UniRule"/>
</dbReference>
<feature type="binding site" evidence="3">
    <location>
        <position position="220"/>
    </location>
    <ligand>
        <name>NAD(+)</name>
        <dbReference type="ChEBI" id="CHEBI:57540"/>
    </ligand>
</feature>
<feature type="binding site" evidence="3 4">
    <location>
        <position position="120"/>
    </location>
    <ligand>
        <name>Zn(2+)</name>
        <dbReference type="ChEBI" id="CHEBI:29105"/>
    </ligand>
</feature>
<keyword evidence="1" id="KW-0808">Transferase</keyword>
<proteinExistence type="inferred from homology"/>
<evidence type="ECO:0000256" key="3">
    <source>
        <dbReference type="HAMAP-Rule" id="MF_01121"/>
    </source>
</evidence>
<feature type="active site" description="Proton acceptor" evidence="3 4">
    <location>
        <position position="112"/>
    </location>
</feature>
<evidence type="ECO:0000256" key="4">
    <source>
        <dbReference type="PROSITE-ProRule" id="PRU00236"/>
    </source>
</evidence>
<keyword evidence="3" id="KW-0963">Cytoplasm</keyword>
<dbReference type="SUPFAM" id="SSF52467">
    <property type="entry name" value="DHS-like NAD/FAD-binding domain"/>
    <property type="match status" value="1"/>
</dbReference>
<dbReference type="Pfam" id="PF02146">
    <property type="entry name" value="SIR2"/>
    <property type="match status" value="1"/>
</dbReference>
<feature type="domain" description="Deacetylase sirtuin-type" evidence="5">
    <location>
        <begin position="1"/>
        <end position="234"/>
    </location>
</feature>
<feature type="binding site" evidence="3">
    <location>
        <position position="59"/>
    </location>
    <ligand>
        <name>substrate</name>
    </ligand>
</feature>
<comment type="catalytic activity">
    <reaction evidence="3">
        <text>N(6)-acetyl-L-lysyl-[protein] + NAD(+) + H2O = 2''-O-acetyl-ADP-D-ribose + nicotinamide + L-lysyl-[protein]</text>
        <dbReference type="Rhea" id="RHEA:43636"/>
        <dbReference type="Rhea" id="RHEA-COMP:9752"/>
        <dbReference type="Rhea" id="RHEA-COMP:10731"/>
        <dbReference type="ChEBI" id="CHEBI:15377"/>
        <dbReference type="ChEBI" id="CHEBI:17154"/>
        <dbReference type="ChEBI" id="CHEBI:29969"/>
        <dbReference type="ChEBI" id="CHEBI:57540"/>
        <dbReference type="ChEBI" id="CHEBI:61930"/>
        <dbReference type="ChEBI" id="CHEBI:83767"/>
        <dbReference type="EC" id="2.3.1.286"/>
    </reaction>
</comment>
<dbReference type="InterPro" id="IPR027546">
    <property type="entry name" value="Sirtuin_class_III"/>
</dbReference>
<dbReference type="PANTHER" id="PTHR11085">
    <property type="entry name" value="NAD-DEPENDENT PROTEIN DEACYLASE SIRTUIN-5, MITOCHONDRIAL-RELATED"/>
    <property type="match status" value="1"/>
</dbReference>
<evidence type="ECO:0000313" key="7">
    <source>
        <dbReference type="Proteomes" id="UP000474957"/>
    </source>
</evidence>
<comment type="subcellular location">
    <subcellularLocation>
        <location evidence="3">Cytoplasm</location>
    </subcellularLocation>
</comment>
<feature type="binding site" evidence="3">
    <location>
        <begin position="94"/>
        <end position="97"/>
    </location>
    <ligand>
        <name>NAD(+)</name>
        <dbReference type="ChEBI" id="CHEBI:57540"/>
    </ligand>
</feature>
<protein>
    <recommendedName>
        <fullName evidence="3">NAD-dependent protein deacylase</fullName>
        <ecNumber evidence="3">2.3.1.286</ecNumber>
    </recommendedName>
    <alternativeName>
        <fullName evidence="3">Regulatory protein SIR2 homolog</fullName>
    </alternativeName>
</protein>
<feature type="binding site" evidence="3 4">
    <location>
        <position position="141"/>
    </location>
    <ligand>
        <name>Zn(2+)</name>
        <dbReference type="ChEBI" id="CHEBI:29105"/>
    </ligand>
</feature>
<feature type="binding site" evidence="3">
    <location>
        <position position="62"/>
    </location>
    <ligand>
        <name>substrate</name>
    </ligand>
</feature>
<dbReference type="Gene3D" id="3.30.1600.10">
    <property type="entry name" value="SIR2/SIRT2 'Small Domain"/>
    <property type="match status" value="1"/>
</dbReference>
<dbReference type="HAMAP" id="MF_01121">
    <property type="entry name" value="Sirtuin_ClassIII"/>
    <property type="match status" value="1"/>
</dbReference>
<dbReference type="GO" id="GO:0017136">
    <property type="term" value="F:histone deacetylase activity, NAD-dependent"/>
    <property type="evidence" value="ECO:0007669"/>
    <property type="project" value="TreeGrafter"/>
</dbReference>
<dbReference type="GO" id="GO:0070403">
    <property type="term" value="F:NAD+ binding"/>
    <property type="evidence" value="ECO:0007669"/>
    <property type="project" value="UniProtKB-UniRule"/>
</dbReference>
<accession>A0A6L5Z2T0</accession>
<evidence type="ECO:0000256" key="2">
    <source>
        <dbReference type="ARBA" id="ARBA00023027"/>
    </source>
</evidence>
<dbReference type="InterPro" id="IPR003000">
    <property type="entry name" value="Sirtuin"/>
</dbReference>
<dbReference type="AlphaFoldDB" id="A0A6L5Z2T0"/>
<keyword evidence="7" id="KW-1185">Reference proteome</keyword>
<dbReference type="EMBL" id="WIND01000013">
    <property type="protein sequence ID" value="MSU90873.1"/>
    <property type="molecule type" value="Genomic_DNA"/>
</dbReference>
<feature type="binding site" evidence="3">
    <location>
        <begin position="202"/>
        <end position="204"/>
    </location>
    <ligand>
        <name>NAD(+)</name>
        <dbReference type="ChEBI" id="CHEBI:57540"/>
    </ligand>
</feature>
<dbReference type="InterPro" id="IPR029035">
    <property type="entry name" value="DHS-like_NAD/FAD-binding_dom"/>
</dbReference>
<dbReference type="Proteomes" id="UP000474957">
    <property type="component" value="Unassembled WGS sequence"/>
</dbReference>
<dbReference type="EC" id="2.3.1.286" evidence="3"/>
<feature type="binding site" evidence="3">
    <location>
        <begin position="15"/>
        <end position="34"/>
    </location>
    <ligand>
        <name>NAD(+)</name>
        <dbReference type="ChEBI" id="CHEBI:57540"/>
    </ligand>
</feature>
<feature type="binding site" evidence="3 4">
    <location>
        <position position="138"/>
    </location>
    <ligand>
        <name>Zn(2+)</name>
        <dbReference type="ChEBI" id="CHEBI:29105"/>
    </ligand>
</feature>
<keyword evidence="3 4" id="KW-0479">Metal-binding</keyword>
<comment type="caution">
    <text evidence="6">The sequence shown here is derived from an EMBL/GenBank/DDBJ whole genome shotgun (WGS) entry which is preliminary data.</text>
</comment>
<comment type="similarity">
    <text evidence="3">Belongs to the sirtuin family. Class III subfamily.</text>
</comment>
<evidence type="ECO:0000259" key="5">
    <source>
        <dbReference type="PROSITE" id="PS50305"/>
    </source>
</evidence>
<dbReference type="GO" id="GO:0005737">
    <property type="term" value="C:cytoplasm"/>
    <property type="evidence" value="ECO:0007669"/>
    <property type="project" value="UniProtKB-SubCell"/>
</dbReference>
<dbReference type="InterPro" id="IPR026590">
    <property type="entry name" value="Ssirtuin_cat_dom"/>
</dbReference>
<dbReference type="PROSITE" id="PS50305">
    <property type="entry name" value="SIRTUIN"/>
    <property type="match status" value="1"/>
</dbReference>
<evidence type="ECO:0000313" key="6">
    <source>
        <dbReference type="EMBL" id="MSU90873.1"/>
    </source>
</evidence>
<organism evidence="6 7">
    <name type="scientific">Halovulum marinum</name>
    <dbReference type="NCBI Taxonomy" id="2662447"/>
    <lineage>
        <taxon>Bacteria</taxon>
        <taxon>Pseudomonadati</taxon>
        <taxon>Pseudomonadota</taxon>
        <taxon>Alphaproteobacteria</taxon>
        <taxon>Rhodobacterales</taxon>
        <taxon>Paracoccaceae</taxon>
        <taxon>Halovulum</taxon>
    </lineage>
</organism>
<feature type="binding site" evidence="3">
    <location>
        <begin position="176"/>
        <end position="178"/>
    </location>
    <ligand>
        <name>NAD(+)</name>
        <dbReference type="ChEBI" id="CHEBI:57540"/>
    </ligand>
</feature>
<comment type="domain">
    <text evidence="3">2 residues (Tyr-59 and Arg-62) present in a large hydrophobic pocket are probably involved in substrate specificity. They are important for desuccinylation activity, but dispensable for deacetylation activity.</text>
</comment>
<name>A0A6L5Z2T0_9RHOB</name>
<comment type="cofactor">
    <cofactor evidence="3">
        <name>Zn(2+)</name>
        <dbReference type="ChEBI" id="CHEBI:29105"/>
    </cofactor>
    <text evidence="3">Binds 1 zinc ion per subunit.</text>
</comment>
<keyword evidence="2 3" id="KW-0520">NAD</keyword>
<gene>
    <name evidence="3" type="primary">cobB</name>
    <name evidence="6" type="ORF">GE300_14825</name>
</gene>
<comment type="function">
    <text evidence="3">NAD-dependent lysine deacetylase and desuccinylase that specifically removes acetyl and succinyl groups on target proteins. Modulates the activities of several proteins which are inactive in their acylated form.</text>
</comment>
<dbReference type="GO" id="GO:0008270">
    <property type="term" value="F:zinc ion binding"/>
    <property type="evidence" value="ECO:0007669"/>
    <property type="project" value="UniProtKB-UniRule"/>
</dbReference>
<dbReference type="GO" id="GO:0036054">
    <property type="term" value="F:protein-malonyllysine demalonylase activity"/>
    <property type="evidence" value="ECO:0007669"/>
    <property type="project" value="InterPro"/>
</dbReference>
<dbReference type="InterPro" id="IPR050134">
    <property type="entry name" value="NAD-dep_sirtuin_deacylases"/>
</dbReference>
<reference evidence="6 7" key="1">
    <citation type="submission" date="2019-10" db="EMBL/GenBank/DDBJ databases">
        <title>Cognatihalovulum marinum gen. nov. sp. nov., a new member of the family Rhodobacteraceae isolated from deep seawater of the Northwest Indian Ocean.</title>
        <authorList>
            <person name="Ruan C."/>
            <person name="Wang J."/>
            <person name="Zheng X."/>
            <person name="Song L."/>
            <person name="Zhu Y."/>
            <person name="Huang Y."/>
            <person name="Lu Z."/>
            <person name="Du W."/>
            <person name="Huang L."/>
            <person name="Dai X."/>
        </authorList>
    </citation>
    <scope>NUCLEOTIDE SEQUENCE [LARGE SCALE GENOMIC DNA]</scope>
    <source>
        <strain evidence="6 7">2CG4</strain>
    </source>
</reference>
<dbReference type="InterPro" id="IPR026591">
    <property type="entry name" value="Sirtuin_cat_small_dom_sf"/>
</dbReference>
<keyword evidence="3 4" id="KW-0862">Zinc</keyword>
<feature type="binding site" evidence="3 4">
    <location>
        <position position="123"/>
    </location>
    <ligand>
        <name>Zn(2+)</name>
        <dbReference type="ChEBI" id="CHEBI:29105"/>
    </ligand>
</feature>
<dbReference type="PANTHER" id="PTHR11085:SF4">
    <property type="entry name" value="NAD-DEPENDENT PROTEIN DEACYLASE"/>
    <property type="match status" value="1"/>
</dbReference>
<sequence length="250" mass="27443">MANIRNSKMIIILTGAGISAESGVKTYRSDTGLWEQHSIEDIATPEGFERDPGKVRAFYDARLDAVRAAEPNAAHLALSRLERESQVPVLVVTQNVDDLHERAGSRRVLHMHGRLGAPVCAGCGAGLPGERLEGQPPCPACGGQARPDITFFGEQPKHLEEIAEALSQVTIYISIGTSGEVFPAARFVRRARKRKARRIEVNIRRTRITNDHRELRHGPASIEVPTLVREILAEQLELDRQEGAGPDGQN</sequence>
<comment type="catalytic activity">
    <reaction evidence="3">
        <text>N(6)-succinyl-L-lysyl-[protein] + NAD(+) + H2O = 2''-O-succinyl-ADP-D-ribose + nicotinamide + L-lysyl-[protein]</text>
        <dbReference type="Rhea" id="RHEA:47668"/>
        <dbReference type="Rhea" id="RHEA-COMP:9752"/>
        <dbReference type="Rhea" id="RHEA-COMP:11877"/>
        <dbReference type="ChEBI" id="CHEBI:15377"/>
        <dbReference type="ChEBI" id="CHEBI:17154"/>
        <dbReference type="ChEBI" id="CHEBI:29969"/>
        <dbReference type="ChEBI" id="CHEBI:57540"/>
        <dbReference type="ChEBI" id="CHEBI:87830"/>
        <dbReference type="ChEBI" id="CHEBI:87832"/>
    </reaction>
</comment>
<dbReference type="Gene3D" id="3.40.50.1220">
    <property type="entry name" value="TPP-binding domain"/>
    <property type="match status" value="1"/>
</dbReference>